<evidence type="ECO:0000256" key="5">
    <source>
        <dbReference type="SAM" id="MobiDB-lite"/>
    </source>
</evidence>
<keyword evidence="9" id="KW-0675">Receptor</keyword>
<keyword evidence="10" id="KW-1185">Reference proteome</keyword>
<evidence type="ECO:0000256" key="2">
    <source>
        <dbReference type="ARBA" id="ARBA00022692"/>
    </source>
</evidence>
<evidence type="ECO:0000259" key="7">
    <source>
        <dbReference type="Pfam" id="PF11710"/>
    </source>
</evidence>
<dbReference type="SUPFAM" id="SSF81321">
    <property type="entry name" value="Family A G protein-coupled receptor-like"/>
    <property type="match status" value="1"/>
</dbReference>
<dbReference type="InterPro" id="IPR022596">
    <property type="entry name" value="GPR1/2/3_C"/>
</dbReference>
<dbReference type="Proteomes" id="UP001275084">
    <property type="component" value="Unassembled WGS sequence"/>
</dbReference>
<feature type="transmembrane region" description="Helical" evidence="6">
    <location>
        <begin position="38"/>
        <end position="60"/>
    </location>
</feature>
<dbReference type="AlphaFoldDB" id="A0AAJ0HIE5"/>
<evidence type="ECO:0000259" key="8">
    <source>
        <dbReference type="Pfam" id="PF11970"/>
    </source>
</evidence>
<keyword evidence="2 6" id="KW-0812">Transmembrane</keyword>
<feature type="compositionally biased region" description="Low complexity" evidence="5">
    <location>
        <begin position="274"/>
        <end position="286"/>
    </location>
</feature>
<proteinExistence type="predicted"/>
<feature type="region of interest" description="Disordered" evidence="5">
    <location>
        <begin position="251"/>
        <end position="398"/>
    </location>
</feature>
<name>A0AAJ0HIE5_9PEZI</name>
<evidence type="ECO:0000256" key="1">
    <source>
        <dbReference type="ARBA" id="ARBA00004141"/>
    </source>
</evidence>
<dbReference type="PANTHER" id="PTHR23112">
    <property type="entry name" value="G PROTEIN-COUPLED RECEPTOR 157-RELATED"/>
    <property type="match status" value="1"/>
</dbReference>
<dbReference type="Gene3D" id="1.20.1070.10">
    <property type="entry name" value="Rhodopsin 7-helix transmembrane proteins"/>
    <property type="match status" value="1"/>
</dbReference>
<keyword evidence="3 6" id="KW-1133">Transmembrane helix</keyword>
<reference evidence="9" key="1">
    <citation type="journal article" date="2023" name="Mol. Phylogenet. Evol.">
        <title>Genome-scale phylogeny and comparative genomics of the fungal order Sordariales.</title>
        <authorList>
            <person name="Hensen N."/>
            <person name="Bonometti L."/>
            <person name="Westerberg I."/>
            <person name="Brannstrom I.O."/>
            <person name="Guillou S."/>
            <person name="Cros-Aarteil S."/>
            <person name="Calhoun S."/>
            <person name="Haridas S."/>
            <person name="Kuo A."/>
            <person name="Mondo S."/>
            <person name="Pangilinan J."/>
            <person name="Riley R."/>
            <person name="LaButti K."/>
            <person name="Andreopoulos B."/>
            <person name="Lipzen A."/>
            <person name="Chen C."/>
            <person name="Yan M."/>
            <person name="Daum C."/>
            <person name="Ng V."/>
            <person name="Clum A."/>
            <person name="Steindorff A."/>
            <person name="Ohm R.A."/>
            <person name="Martin F."/>
            <person name="Silar P."/>
            <person name="Natvig D.O."/>
            <person name="Lalanne C."/>
            <person name="Gautier V."/>
            <person name="Ament-Velasquez S.L."/>
            <person name="Kruys A."/>
            <person name="Hutchinson M.I."/>
            <person name="Powell A.J."/>
            <person name="Barry K."/>
            <person name="Miller A.N."/>
            <person name="Grigoriev I.V."/>
            <person name="Debuchy R."/>
            <person name="Gladieux P."/>
            <person name="Hiltunen Thoren M."/>
            <person name="Johannesson H."/>
        </authorList>
    </citation>
    <scope>NUCLEOTIDE SEQUENCE</scope>
    <source>
        <strain evidence="9">CBS 955.72</strain>
    </source>
</reference>
<feature type="domain" description="G protein-coupled receptor GPR1/2/3 C-terminal" evidence="8">
    <location>
        <begin position="465"/>
        <end position="539"/>
    </location>
</feature>
<protein>
    <submittedName>
        <fullName evidence="9">G protein-coupled glucose receptor regulating Gpa2-domain-containing protein</fullName>
    </submittedName>
</protein>
<dbReference type="Pfam" id="PF11970">
    <property type="entry name" value="GPR_Gpa2_C"/>
    <property type="match status" value="1"/>
</dbReference>
<feature type="compositionally biased region" description="Polar residues" evidence="5">
    <location>
        <begin position="300"/>
        <end position="311"/>
    </location>
</feature>
<organism evidence="9 10">
    <name type="scientific">Lasiosphaeria hispida</name>
    <dbReference type="NCBI Taxonomy" id="260671"/>
    <lineage>
        <taxon>Eukaryota</taxon>
        <taxon>Fungi</taxon>
        <taxon>Dikarya</taxon>
        <taxon>Ascomycota</taxon>
        <taxon>Pezizomycotina</taxon>
        <taxon>Sordariomycetes</taxon>
        <taxon>Sordariomycetidae</taxon>
        <taxon>Sordariales</taxon>
        <taxon>Lasiosphaeriaceae</taxon>
        <taxon>Lasiosphaeria</taxon>
    </lineage>
</organism>
<dbReference type="GO" id="GO:0007189">
    <property type="term" value="P:adenylate cyclase-activating G protein-coupled receptor signaling pathway"/>
    <property type="evidence" value="ECO:0007669"/>
    <property type="project" value="TreeGrafter"/>
</dbReference>
<dbReference type="GO" id="GO:0004930">
    <property type="term" value="F:G protein-coupled receptor activity"/>
    <property type="evidence" value="ECO:0007669"/>
    <property type="project" value="TreeGrafter"/>
</dbReference>
<gene>
    <name evidence="9" type="ORF">B0T25DRAFT_207113</name>
</gene>
<comment type="subcellular location">
    <subcellularLocation>
        <location evidence="1">Membrane</location>
        <topology evidence="1">Multi-pass membrane protein</topology>
    </subcellularLocation>
</comment>
<feature type="transmembrane region" description="Helical" evidence="6">
    <location>
        <begin position="477"/>
        <end position="497"/>
    </location>
</feature>
<reference evidence="9" key="2">
    <citation type="submission" date="2023-06" db="EMBL/GenBank/DDBJ databases">
        <authorList>
            <consortium name="Lawrence Berkeley National Laboratory"/>
            <person name="Haridas S."/>
            <person name="Hensen N."/>
            <person name="Bonometti L."/>
            <person name="Westerberg I."/>
            <person name="Brannstrom I.O."/>
            <person name="Guillou S."/>
            <person name="Cros-Aarteil S."/>
            <person name="Calhoun S."/>
            <person name="Kuo A."/>
            <person name="Mondo S."/>
            <person name="Pangilinan J."/>
            <person name="Riley R."/>
            <person name="Labutti K."/>
            <person name="Andreopoulos B."/>
            <person name="Lipzen A."/>
            <person name="Chen C."/>
            <person name="Yanf M."/>
            <person name="Daum C."/>
            <person name="Ng V."/>
            <person name="Clum A."/>
            <person name="Steindorff A."/>
            <person name="Ohm R."/>
            <person name="Martin F."/>
            <person name="Silar P."/>
            <person name="Natvig D."/>
            <person name="Lalanne C."/>
            <person name="Gautier V."/>
            <person name="Ament-Velasquez S.L."/>
            <person name="Kruys A."/>
            <person name="Hutchinson M.I."/>
            <person name="Powell A.J."/>
            <person name="Barry K."/>
            <person name="Miller A.N."/>
            <person name="Grigoriev I.V."/>
            <person name="Debuchy R."/>
            <person name="Gladieux P."/>
            <person name="Thoren M.H."/>
            <person name="Johannesson H."/>
        </authorList>
    </citation>
    <scope>NUCLEOTIDE SEQUENCE</scope>
    <source>
        <strain evidence="9">CBS 955.72</strain>
    </source>
</reference>
<evidence type="ECO:0000256" key="3">
    <source>
        <dbReference type="ARBA" id="ARBA00022989"/>
    </source>
</evidence>
<keyword evidence="4 6" id="KW-0472">Membrane</keyword>
<feature type="transmembrane region" description="Helical" evidence="6">
    <location>
        <begin position="194"/>
        <end position="214"/>
    </location>
</feature>
<dbReference type="Pfam" id="PF11710">
    <property type="entry name" value="Git3"/>
    <property type="match status" value="1"/>
</dbReference>
<dbReference type="EMBL" id="JAUIQD010000004">
    <property type="protein sequence ID" value="KAK3353268.1"/>
    <property type="molecule type" value="Genomic_DNA"/>
</dbReference>
<evidence type="ECO:0000256" key="6">
    <source>
        <dbReference type="SAM" id="Phobius"/>
    </source>
</evidence>
<evidence type="ECO:0000256" key="4">
    <source>
        <dbReference type="ARBA" id="ARBA00023136"/>
    </source>
</evidence>
<feature type="transmembrane region" description="Helical" evidence="6">
    <location>
        <begin position="148"/>
        <end position="166"/>
    </location>
</feature>
<feature type="transmembrane region" description="Helical" evidence="6">
    <location>
        <begin position="80"/>
        <end position="99"/>
    </location>
</feature>
<dbReference type="InterPro" id="IPR023041">
    <property type="entry name" value="Glucose_rcpt_Git3-like_N"/>
</dbReference>
<accession>A0AAJ0HIE5</accession>
<sequence length="646" mass="71914">MVLLGHLLARVMTGSLPPPIVARDGADGGLMQHEVYVLAILSLTFASISVVSTLSTLYWFVKMRRGFRHELIMLLIQSDFVKSAAFIVFPIVSLLRGTVASDSAFCQVSGFALAVGIESSDIAVLLIALHSVMYIFRPRSGLYPYRRLAYLVYYVFPVIIASLAFINGSGYENVGHYCYLRTDGGWRRLALSWIPRYIIGISIVVIYAFIYIYIRRRMDDYGRRSSGNLPERRSQLWYDVPPTPRIKYHGLLSSAPNSRRGSAAESIANDRQRSVSSVSSLGLSNSHAASSEQGAKASTAPKQSMQWNWSGFKQPRRSSGESSLFPDDTEDPLTPNAAPVSTPPPVHSAQVAHETVSEDPSESSTAAQSFWRRPLGSSLPTPGTPGPGATDDRLSVQRHNVSLPNIITMLRKGPPNGRRRATAPASDHFSWRHHLGLQQISTTEASPILNSPGSLVWEDEFSVAKSREKIRRQLRSLFVYPLVYMFVWLFPFVSHVMGYDDAVRSGDPLWLLVVGIISLCVQGAVDCALFTLRERPWRHEAAGAAGGFWGALGKRLAVNWDGSWRDAGMAGRTREEMMVDGRLARQRREEEIAFERAMRASFGQSGLQLPPKKVAREWWDAEVDGTWDDHGSDWEVEDGREVRQEV</sequence>
<comment type="caution">
    <text evidence="9">The sequence shown here is derived from an EMBL/GenBank/DDBJ whole genome shotgun (WGS) entry which is preliminary data.</text>
</comment>
<feature type="transmembrane region" description="Helical" evidence="6">
    <location>
        <begin position="111"/>
        <end position="136"/>
    </location>
</feature>
<dbReference type="PANTHER" id="PTHR23112:SF37">
    <property type="entry name" value="G PROTEIN-COUPLED RECEPTOR GPR1"/>
    <property type="match status" value="1"/>
</dbReference>
<feature type="domain" description="Glucose receptor Git3-like N-terminal" evidence="7">
    <location>
        <begin position="37"/>
        <end position="220"/>
    </location>
</feature>
<dbReference type="GO" id="GO:0005886">
    <property type="term" value="C:plasma membrane"/>
    <property type="evidence" value="ECO:0007669"/>
    <property type="project" value="TreeGrafter"/>
</dbReference>
<feature type="transmembrane region" description="Helical" evidence="6">
    <location>
        <begin position="509"/>
        <end position="532"/>
    </location>
</feature>
<evidence type="ECO:0000313" key="10">
    <source>
        <dbReference type="Proteomes" id="UP001275084"/>
    </source>
</evidence>
<evidence type="ECO:0000313" key="9">
    <source>
        <dbReference type="EMBL" id="KAK3353268.1"/>
    </source>
</evidence>